<dbReference type="NCBIfam" id="TIGR00693">
    <property type="entry name" value="thiE"/>
    <property type="match status" value="1"/>
</dbReference>
<dbReference type="Pfam" id="PF02110">
    <property type="entry name" value="HK"/>
    <property type="match status" value="1"/>
</dbReference>
<gene>
    <name evidence="14" type="primary">thiE</name>
    <name evidence="15" type="synonym">thiM</name>
    <name evidence="18" type="ORF">CWE10_08730</name>
</gene>
<feature type="binding site" evidence="14">
    <location>
        <position position="421"/>
    </location>
    <ligand>
        <name>Mg(2+)</name>
        <dbReference type="ChEBI" id="CHEBI:18420"/>
    </ligand>
</feature>
<feature type="binding site" evidence="14">
    <location>
        <position position="420"/>
    </location>
    <ligand>
        <name>4-amino-2-methyl-5-(diphosphooxymethyl)pyrimidine</name>
        <dbReference type="ChEBI" id="CHEBI:57841"/>
    </ligand>
</feature>
<evidence type="ECO:0000256" key="11">
    <source>
        <dbReference type="ARBA" id="ARBA00047334"/>
    </source>
</evidence>
<dbReference type="Pfam" id="PF02581">
    <property type="entry name" value="TMP-TENI"/>
    <property type="match status" value="1"/>
</dbReference>
<comment type="caution">
    <text evidence="18">The sequence shown here is derived from an EMBL/GenBank/DDBJ whole genome shotgun (WGS) entry which is preliminary data.</text>
</comment>
<comment type="cofactor">
    <cofactor evidence="14">
        <name>Mg(2+)</name>
        <dbReference type="ChEBI" id="CHEBI:18420"/>
    </cofactor>
    <text evidence="14">Binds 1 Mg(2+) ion per subunit.</text>
</comment>
<keyword evidence="10 14" id="KW-0784">Thiamine biosynthesis</keyword>
<dbReference type="PANTHER" id="PTHR20857:SF15">
    <property type="entry name" value="THIAMINE-PHOSPHATE SYNTHASE"/>
    <property type="match status" value="1"/>
</dbReference>
<keyword evidence="8 15" id="KW-0067">ATP-binding</keyword>
<evidence type="ECO:0000256" key="16">
    <source>
        <dbReference type="SAM" id="MobiDB-lite"/>
    </source>
</evidence>
<evidence type="ECO:0000256" key="12">
    <source>
        <dbReference type="ARBA" id="ARBA00047851"/>
    </source>
</evidence>
<evidence type="ECO:0000256" key="5">
    <source>
        <dbReference type="ARBA" id="ARBA00022723"/>
    </source>
</evidence>
<keyword evidence="9 14" id="KW-0460">Magnesium</keyword>
<dbReference type="GO" id="GO:0009229">
    <property type="term" value="P:thiamine diphosphate biosynthetic process"/>
    <property type="evidence" value="ECO:0007669"/>
    <property type="project" value="UniProtKB-UniRule"/>
</dbReference>
<evidence type="ECO:0000256" key="1">
    <source>
        <dbReference type="ARBA" id="ARBA00001771"/>
    </source>
</evidence>
<dbReference type="Proteomes" id="UP000732377">
    <property type="component" value="Unassembled WGS sequence"/>
</dbReference>
<keyword evidence="4 14" id="KW-0808">Transferase</keyword>
<evidence type="ECO:0000256" key="15">
    <source>
        <dbReference type="HAMAP-Rule" id="MF_00228"/>
    </source>
</evidence>
<dbReference type="GO" id="GO:0004789">
    <property type="term" value="F:thiamine-phosphate diphosphorylase activity"/>
    <property type="evidence" value="ECO:0007669"/>
    <property type="project" value="UniProtKB-UniRule"/>
</dbReference>
<feature type="domain" description="Thiamine phosphate synthase/TenI" evidence="17">
    <location>
        <begin position="370"/>
        <end position="539"/>
    </location>
</feature>
<feature type="compositionally biased region" description="Low complexity" evidence="16">
    <location>
        <begin position="27"/>
        <end position="37"/>
    </location>
</feature>
<dbReference type="InterPro" id="IPR029056">
    <property type="entry name" value="Ribokinase-like"/>
</dbReference>
<dbReference type="PANTHER" id="PTHR20857">
    <property type="entry name" value="THIAMINE-PHOSPHATE PYROPHOSPHORYLASE"/>
    <property type="match status" value="1"/>
</dbReference>
<evidence type="ECO:0000256" key="3">
    <source>
        <dbReference type="ARBA" id="ARBA00005165"/>
    </source>
</evidence>
<dbReference type="InterPro" id="IPR034291">
    <property type="entry name" value="TMP_synthase"/>
</dbReference>
<evidence type="ECO:0000256" key="10">
    <source>
        <dbReference type="ARBA" id="ARBA00022977"/>
    </source>
</evidence>
<comment type="similarity">
    <text evidence="14">Belongs to the thiamine-phosphate synthase family.</text>
</comment>
<accession>A0A953LGI1</accession>
<feature type="binding site" evidence="14">
    <location>
        <begin position="388"/>
        <end position="392"/>
    </location>
    <ligand>
        <name>4-amino-2-methyl-5-(diphosphooxymethyl)pyrimidine</name>
        <dbReference type="ChEBI" id="CHEBI:57841"/>
    </ligand>
</feature>
<evidence type="ECO:0000256" key="7">
    <source>
        <dbReference type="ARBA" id="ARBA00022777"/>
    </source>
</evidence>
<comment type="similarity">
    <text evidence="15">Belongs to the Thz kinase family.</text>
</comment>
<evidence type="ECO:0000256" key="14">
    <source>
        <dbReference type="HAMAP-Rule" id="MF_00097"/>
    </source>
</evidence>
<comment type="catalytic activity">
    <reaction evidence="1 15">
        <text>5-(2-hydroxyethyl)-4-methylthiazole + ATP = 4-methyl-5-(2-phosphooxyethyl)-thiazole + ADP + H(+)</text>
        <dbReference type="Rhea" id="RHEA:24212"/>
        <dbReference type="ChEBI" id="CHEBI:15378"/>
        <dbReference type="ChEBI" id="CHEBI:17957"/>
        <dbReference type="ChEBI" id="CHEBI:30616"/>
        <dbReference type="ChEBI" id="CHEBI:58296"/>
        <dbReference type="ChEBI" id="CHEBI:456216"/>
        <dbReference type="EC" id="2.7.1.50"/>
    </reaction>
</comment>
<evidence type="ECO:0000313" key="19">
    <source>
        <dbReference type="Proteomes" id="UP000732377"/>
    </source>
</evidence>
<comment type="catalytic activity">
    <reaction evidence="11 14">
        <text>4-methyl-5-(2-phosphooxyethyl)-thiazole + 4-amino-2-methyl-5-(diphosphooxymethyl)pyrimidine + H(+) = thiamine phosphate + diphosphate</text>
        <dbReference type="Rhea" id="RHEA:22328"/>
        <dbReference type="ChEBI" id="CHEBI:15378"/>
        <dbReference type="ChEBI" id="CHEBI:33019"/>
        <dbReference type="ChEBI" id="CHEBI:37575"/>
        <dbReference type="ChEBI" id="CHEBI:57841"/>
        <dbReference type="ChEBI" id="CHEBI:58296"/>
        <dbReference type="EC" id="2.5.1.3"/>
    </reaction>
</comment>
<name>A0A953LGI1_SYMTR</name>
<feature type="binding site" evidence="14">
    <location>
        <begin position="485"/>
        <end position="487"/>
    </location>
    <ligand>
        <name>2-[(2R,5Z)-2-carboxy-4-methylthiazol-5(2H)-ylidene]ethyl phosphate</name>
        <dbReference type="ChEBI" id="CHEBI:62899"/>
    </ligand>
</feature>
<dbReference type="CDD" id="cd01170">
    <property type="entry name" value="THZ_kinase"/>
    <property type="match status" value="1"/>
</dbReference>
<dbReference type="NCBIfam" id="NF006830">
    <property type="entry name" value="PRK09355.1"/>
    <property type="match status" value="1"/>
</dbReference>
<dbReference type="InterPro" id="IPR000417">
    <property type="entry name" value="Hyethyz_kinase"/>
</dbReference>
<comment type="catalytic activity">
    <reaction evidence="13 14">
        <text>2-[(2R,5Z)-2-carboxy-4-methylthiazol-5(2H)-ylidene]ethyl phosphate + 4-amino-2-methyl-5-(diphosphooxymethyl)pyrimidine + 2 H(+) = thiamine phosphate + CO2 + diphosphate</text>
        <dbReference type="Rhea" id="RHEA:47844"/>
        <dbReference type="ChEBI" id="CHEBI:15378"/>
        <dbReference type="ChEBI" id="CHEBI:16526"/>
        <dbReference type="ChEBI" id="CHEBI:33019"/>
        <dbReference type="ChEBI" id="CHEBI:37575"/>
        <dbReference type="ChEBI" id="CHEBI:57841"/>
        <dbReference type="ChEBI" id="CHEBI:62899"/>
        <dbReference type="EC" id="2.5.1.3"/>
    </reaction>
</comment>
<evidence type="ECO:0000259" key="17">
    <source>
        <dbReference type="Pfam" id="PF02581"/>
    </source>
</evidence>
<dbReference type="SUPFAM" id="SSF51391">
    <property type="entry name" value="Thiamin phosphate synthase"/>
    <property type="match status" value="1"/>
</dbReference>
<dbReference type="Gene3D" id="3.40.1190.20">
    <property type="match status" value="1"/>
</dbReference>
<dbReference type="AlphaFoldDB" id="A0A953LGI1"/>
<keyword evidence="6 15" id="KW-0547">Nucleotide-binding</keyword>
<sequence length="565" mass="57826">MAAGSGWKRTAWRLGTPTVPAAPSAPPSRRGWPGGWSCRRRSPWPRSSSPWRSARRRGSAPATAPPTTWPGWSAGGGSRGREGIAVSTLPERVRERRPLVHAITNCVTMEWVARGLLAAGARPVMARDAAEAPLVAAAADALVLNLGTWSPGLQQAMLEAGQVAARRGIPVVLDPVGAGGTETRTRAALELLERVRVTAVRGNAGEILALAGRDGLVRGVDGPDGRPGLQTERAARAVARRFGCLVAVTGATDLVTDGRRTLAVQAGHPWMAQVPGTGCLATALVAAALAAGTGAGPAGRDRPMEDVDVVAEALLWAGWAGEQAASDALGPGTFAAAFLDRLALRGPLPPGRIAPPLSERLSLYVLVSGATPPDVLEAVLQAGCRMIQFREKRLPLPAQLEAAARVREACRRHGALLVVNDRVDLALAVGADGVHLGQEDLPVAAARRILGPDAVIGATCETAGEARAAREAGADYLGAGPVYVTPSKPDAGEPYGPDVVRRVSEAADLPVVGIGGIGPGRTAPVIAAGAAGVAVISAVLGAPDPGAAARAILDEVRRAKGEVSA</sequence>
<dbReference type="GO" id="GO:0005524">
    <property type="term" value="F:ATP binding"/>
    <property type="evidence" value="ECO:0007669"/>
    <property type="project" value="UniProtKB-UniRule"/>
</dbReference>
<dbReference type="InterPro" id="IPR036206">
    <property type="entry name" value="ThiamineP_synth_sf"/>
</dbReference>
<feature type="binding site" evidence="14">
    <location>
        <position position="488"/>
    </location>
    <ligand>
        <name>4-amino-2-methyl-5-(diphosphooxymethyl)pyrimidine</name>
        <dbReference type="ChEBI" id="CHEBI:57841"/>
    </ligand>
</feature>
<dbReference type="EMBL" id="PIUK01000071">
    <property type="protein sequence ID" value="MBY6276293.1"/>
    <property type="molecule type" value="Genomic_DNA"/>
</dbReference>
<evidence type="ECO:0000256" key="4">
    <source>
        <dbReference type="ARBA" id="ARBA00022679"/>
    </source>
</evidence>
<comment type="pathway">
    <text evidence="3 14">Cofactor biosynthesis; thiamine diphosphate biosynthesis; thiamine phosphate from 4-amino-2-methyl-5-diphosphomethylpyrimidine and 4-methyl-5-(2-phosphoethyl)-thiazole: step 1/1.</text>
</comment>
<reference evidence="18" key="1">
    <citation type="submission" date="2017-11" db="EMBL/GenBank/DDBJ databases">
        <title>Three new genomes from thermophilic consortium.</title>
        <authorList>
            <person name="Quaggio R."/>
            <person name="Amgarten D."/>
            <person name="Setubal J.C."/>
        </authorList>
    </citation>
    <scope>NUCLEOTIDE SEQUENCE</scope>
    <source>
        <strain evidence="18">ZCTH01-B2</strain>
    </source>
</reference>
<evidence type="ECO:0000313" key="18">
    <source>
        <dbReference type="EMBL" id="MBY6276293.1"/>
    </source>
</evidence>
<dbReference type="EC" id="2.5.1.3" evidence="14"/>
<feature type="region of interest" description="Disordered" evidence="16">
    <location>
        <begin position="1"/>
        <end position="82"/>
    </location>
</feature>
<dbReference type="GO" id="GO:0009228">
    <property type="term" value="P:thiamine biosynthetic process"/>
    <property type="evidence" value="ECO:0007669"/>
    <property type="project" value="UniProtKB-KW"/>
</dbReference>
<feature type="binding site" evidence="14">
    <location>
        <begin position="536"/>
        <end position="537"/>
    </location>
    <ligand>
        <name>2-[(2R,5Z)-2-carboxy-4-methylthiazol-5(2H)-ylidene]ethyl phosphate</name>
        <dbReference type="ChEBI" id="CHEBI:62899"/>
    </ligand>
</feature>
<organism evidence="18 19">
    <name type="scientific">Symbiobacterium thermophilum</name>
    <dbReference type="NCBI Taxonomy" id="2734"/>
    <lineage>
        <taxon>Bacteria</taxon>
        <taxon>Bacillati</taxon>
        <taxon>Bacillota</taxon>
        <taxon>Clostridia</taxon>
        <taxon>Eubacteriales</taxon>
        <taxon>Symbiobacteriaceae</taxon>
        <taxon>Symbiobacterium</taxon>
    </lineage>
</organism>
<keyword evidence="7 15" id="KW-0418">Kinase</keyword>
<feature type="binding site" evidence="15">
    <location>
        <position position="125"/>
    </location>
    <ligand>
        <name>substrate</name>
    </ligand>
</feature>
<comment type="catalytic activity">
    <reaction evidence="12 14">
        <text>2-(2-carboxy-4-methylthiazol-5-yl)ethyl phosphate + 4-amino-2-methyl-5-(diphosphooxymethyl)pyrimidine + 2 H(+) = thiamine phosphate + CO2 + diphosphate</text>
        <dbReference type="Rhea" id="RHEA:47848"/>
        <dbReference type="ChEBI" id="CHEBI:15378"/>
        <dbReference type="ChEBI" id="CHEBI:16526"/>
        <dbReference type="ChEBI" id="CHEBI:33019"/>
        <dbReference type="ChEBI" id="CHEBI:37575"/>
        <dbReference type="ChEBI" id="CHEBI:57841"/>
        <dbReference type="ChEBI" id="CHEBI:62890"/>
        <dbReference type="EC" id="2.5.1.3"/>
    </reaction>
</comment>
<dbReference type="HAMAP" id="MF_00097">
    <property type="entry name" value="TMP_synthase"/>
    <property type="match status" value="1"/>
</dbReference>
<feature type="binding site" evidence="15">
    <location>
        <position position="276"/>
    </location>
    <ligand>
        <name>substrate</name>
    </ligand>
</feature>
<comment type="pathway">
    <text evidence="2 15">Cofactor biosynthesis; thiamine diphosphate biosynthesis; 4-methyl-5-(2-phosphoethyl)-thiazole from 5-(2-hydroxyethyl)-4-methylthiazole: step 1/1.</text>
</comment>
<evidence type="ECO:0000256" key="6">
    <source>
        <dbReference type="ARBA" id="ARBA00022741"/>
    </source>
</evidence>
<evidence type="ECO:0000256" key="9">
    <source>
        <dbReference type="ARBA" id="ARBA00022842"/>
    </source>
</evidence>
<dbReference type="CDD" id="cd00564">
    <property type="entry name" value="TMP_TenI"/>
    <property type="match status" value="1"/>
</dbReference>
<dbReference type="SUPFAM" id="SSF53613">
    <property type="entry name" value="Ribokinase-like"/>
    <property type="match status" value="1"/>
</dbReference>
<dbReference type="GO" id="GO:0005737">
    <property type="term" value="C:cytoplasm"/>
    <property type="evidence" value="ECO:0007669"/>
    <property type="project" value="TreeGrafter"/>
</dbReference>
<evidence type="ECO:0000256" key="8">
    <source>
        <dbReference type="ARBA" id="ARBA00022840"/>
    </source>
</evidence>
<comment type="function">
    <text evidence="14">Condenses 4-methyl-5-(beta-hydroxyethyl)thiazole monophosphate (THZ-P) and 2-methyl-4-amino-5-hydroxymethyl pyrimidine pyrophosphate (HMP-PP) to form thiamine monophosphate (TMP).</text>
</comment>
<feature type="binding site" evidence="14">
    <location>
        <position position="459"/>
    </location>
    <ligand>
        <name>4-amino-2-methyl-5-(diphosphooxymethyl)pyrimidine</name>
        <dbReference type="ChEBI" id="CHEBI:57841"/>
    </ligand>
</feature>
<proteinExistence type="inferred from homology"/>
<dbReference type="HAMAP" id="MF_00228">
    <property type="entry name" value="Thz_kinase"/>
    <property type="match status" value="1"/>
</dbReference>
<dbReference type="GO" id="GO:0004417">
    <property type="term" value="F:hydroxyethylthiazole kinase activity"/>
    <property type="evidence" value="ECO:0007669"/>
    <property type="project" value="UniProtKB-UniRule"/>
</dbReference>
<dbReference type="PRINTS" id="PR01099">
    <property type="entry name" value="HYETHTZKNASE"/>
</dbReference>
<feature type="binding site" evidence="14">
    <location>
        <position position="516"/>
    </location>
    <ligand>
        <name>2-[(2R,5Z)-2-carboxy-4-methylthiazol-5(2H)-ylidene]ethyl phosphate</name>
        <dbReference type="ChEBI" id="CHEBI:62899"/>
    </ligand>
</feature>
<evidence type="ECO:0000256" key="2">
    <source>
        <dbReference type="ARBA" id="ARBA00004868"/>
    </source>
</evidence>
<feature type="binding site" evidence="14">
    <location>
        <position position="440"/>
    </location>
    <ligand>
        <name>Mg(2+)</name>
        <dbReference type="ChEBI" id="CHEBI:18420"/>
    </ligand>
</feature>
<dbReference type="FunFam" id="3.20.20.70:FF:000096">
    <property type="entry name" value="Thiamine-phosphate synthase"/>
    <property type="match status" value="1"/>
</dbReference>
<feature type="binding site" evidence="15">
    <location>
        <position position="249"/>
    </location>
    <ligand>
        <name>ATP</name>
        <dbReference type="ChEBI" id="CHEBI:30616"/>
    </ligand>
</feature>
<dbReference type="InterPro" id="IPR022998">
    <property type="entry name" value="ThiamineP_synth_TenI"/>
</dbReference>
<protein>
    <recommendedName>
        <fullName evidence="14 15">Multifunctional fusion protein</fullName>
    </recommendedName>
    <domain>
        <recommendedName>
            <fullName evidence="14">Thiamine-phosphate synthase</fullName>
            <shortName evidence="14">TP synthase</shortName>
            <shortName evidence="14">TPS</shortName>
            <ecNumber evidence="14">2.5.1.3</ecNumber>
        </recommendedName>
        <alternativeName>
            <fullName evidence="14">Thiamine-phosphate pyrophosphorylase</fullName>
            <shortName evidence="14">TMP pyrophosphorylase</shortName>
            <shortName evidence="14">TMP-PPase</shortName>
        </alternativeName>
    </domain>
    <domain>
        <recommendedName>
            <fullName evidence="15">Hydroxyethylthiazole kinase</fullName>
            <ecNumber evidence="15">2.7.1.50</ecNumber>
        </recommendedName>
        <alternativeName>
            <fullName evidence="15">4-methyl-5-beta-hydroxyethylthiazole kinase</fullName>
            <shortName evidence="15">TH kinase</shortName>
            <shortName evidence="15">Thz kinase</shortName>
        </alternativeName>
    </domain>
</protein>
<dbReference type="InterPro" id="IPR013785">
    <property type="entry name" value="Aldolase_TIM"/>
</dbReference>
<dbReference type="EC" id="2.7.1.50" evidence="15"/>
<dbReference type="Gene3D" id="3.20.20.70">
    <property type="entry name" value="Aldolase class I"/>
    <property type="match status" value="1"/>
</dbReference>
<dbReference type="GO" id="GO:0000287">
    <property type="term" value="F:magnesium ion binding"/>
    <property type="evidence" value="ECO:0007669"/>
    <property type="project" value="UniProtKB-UniRule"/>
</dbReference>
<comment type="function">
    <text evidence="15">Catalyzes the phosphorylation of the hydroxyl group of 4-methyl-5-beta-hydroxyethylthiazole (THZ).</text>
</comment>
<feature type="binding site" evidence="15">
    <location>
        <position position="201"/>
    </location>
    <ligand>
        <name>ATP</name>
        <dbReference type="ChEBI" id="CHEBI:30616"/>
    </ligand>
</feature>
<evidence type="ECO:0000256" key="13">
    <source>
        <dbReference type="ARBA" id="ARBA00047883"/>
    </source>
</evidence>
<keyword evidence="5 14" id="KW-0479">Metal-binding</keyword>